<evidence type="ECO:0000259" key="2">
    <source>
        <dbReference type="Pfam" id="PF22003"/>
    </source>
</evidence>
<proteinExistence type="predicted"/>
<dbReference type="InterPro" id="IPR054160">
    <property type="entry name" value="MrkD_recept-bd"/>
</dbReference>
<dbReference type="AlphaFoldDB" id="A0A6P2KUR2"/>
<evidence type="ECO:0000256" key="1">
    <source>
        <dbReference type="SAM" id="MobiDB-lite"/>
    </source>
</evidence>
<dbReference type="Gene3D" id="2.60.40.3310">
    <property type="match status" value="1"/>
</dbReference>
<evidence type="ECO:0000313" key="4">
    <source>
        <dbReference type="Proteomes" id="UP000494261"/>
    </source>
</evidence>
<organism evidence="3 4">
    <name type="scientific">Burkholderia aenigmatica</name>
    <dbReference type="NCBI Taxonomy" id="2015348"/>
    <lineage>
        <taxon>Bacteria</taxon>
        <taxon>Pseudomonadati</taxon>
        <taxon>Pseudomonadota</taxon>
        <taxon>Betaproteobacteria</taxon>
        <taxon>Burkholderiales</taxon>
        <taxon>Burkholderiaceae</taxon>
        <taxon>Burkholderia</taxon>
        <taxon>Burkholderia cepacia complex</taxon>
    </lineage>
</organism>
<dbReference type="Pfam" id="PF22003">
    <property type="entry name" value="MrkDrd"/>
    <property type="match status" value="1"/>
</dbReference>
<sequence>MVTVRGFTPPPFSPGDIPIGGIIYQAEGSGLTFTNASDPWGPKSTCSTSTYTYITGVGVPDASKVYPTSVPNVGLRVVSPTGQVAPFVEQGTNDLVKPWNIYYAPTIQLIKTGNVTESGVLSGAYAHYRANNGSGQVLVEYRFAKPVLVTPKVPSCTVRTPRIQVPMGETMLRPFSPASARQRRPDRSGSTYPARVAIRERLPRCMSR</sequence>
<evidence type="ECO:0000313" key="3">
    <source>
        <dbReference type="EMBL" id="VWB62035.1"/>
    </source>
</evidence>
<protein>
    <submittedName>
        <fullName evidence="3">Fimbria adhesin protein</fullName>
    </submittedName>
</protein>
<gene>
    <name evidence="3" type="ORF">BLA13014_02770</name>
</gene>
<name>A0A6P2KUR2_9BURK</name>
<feature type="domain" description="MrkD-like receptor binding" evidence="2">
    <location>
        <begin position="45"/>
        <end position="138"/>
    </location>
</feature>
<accession>A0A6P2KUR2</accession>
<dbReference type="Proteomes" id="UP000494261">
    <property type="component" value="Unassembled WGS sequence"/>
</dbReference>
<reference evidence="3 4" key="1">
    <citation type="submission" date="2019-09" db="EMBL/GenBank/DDBJ databases">
        <authorList>
            <person name="Depoorter E."/>
        </authorList>
    </citation>
    <scope>NUCLEOTIDE SEQUENCE [LARGE SCALE GENOMIC DNA]</scope>
    <source>
        <strain evidence="3">LMG 13014</strain>
    </source>
</reference>
<dbReference type="EMBL" id="CABVQC010000016">
    <property type="protein sequence ID" value="VWB62035.1"/>
    <property type="molecule type" value="Genomic_DNA"/>
</dbReference>
<feature type="region of interest" description="Disordered" evidence="1">
    <location>
        <begin position="171"/>
        <end position="193"/>
    </location>
</feature>